<accession>A0A8S0QWB4</accession>
<dbReference type="GO" id="GO:0003723">
    <property type="term" value="F:RNA binding"/>
    <property type="evidence" value="ECO:0007669"/>
    <property type="project" value="InterPro"/>
</dbReference>
<dbReference type="Gramene" id="OE9A061592T1">
    <property type="protein sequence ID" value="OE9A061592C1"/>
    <property type="gene ID" value="OE9A061592"/>
</dbReference>
<dbReference type="Gene3D" id="1.10.1900.10">
    <property type="entry name" value="c-terminal domain of poly(a) binding protein"/>
    <property type="match status" value="1"/>
</dbReference>
<comment type="caution">
    <text evidence="2">The sequence shown here is derived from an EMBL/GenBank/DDBJ whole genome shotgun (WGS) entry which is preliminary data.</text>
</comment>
<evidence type="ECO:0000313" key="3">
    <source>
        <dbReference type="Proteomes" id="UP000594638"/>
    </source>
</evidence>
<sequence length="102" mass="11756">MCWKCQCWRCWRHDSSPYDMGGMLPRDIAIPQPMPIIALASGLANAMPEQLRTMLGENLYPLVDQLEHEHAAKVTGMLLEMCYDMWAASAWTWTIMFFIFGL</sequence>
<dbReference type="SUPFAM" id="SSF63570">
    <property type="entry name" value="PABC (PABP) domain"/>
    <property type="match status" value="1"/>
</dbReference>
<evidence type="ECO:0000313" key="2">
    <source>
        <dbReference type="EMBL" id="CAA2970181.1"/>
    </source>
</evidence>
<protein>
    <submittedName>
        <fullName evidence="2">Polyadenylate-binding 2-like</fullName>
    </submittedName>
</protein>
<feature type="domain" description="PABC" evidence="1">
    <location>
        <begin position="35"/>
        <end position="102"/>
    </location>
</feature>
<evidence type="ECO:0000259" key="1">
    <source>
        <dbReference type="PROSITE" id="PS51309"/>
    </source>
</evidence>
<name>A0A8S0QWB4_OLEEU</name>
<dbReference type="AlphaFoldDB" id="A0A8S0QWB4"/>
<keyword evidence="3" id="KW-1185">Reference proteome</keyword>
<dbReference type="SMART" id="SM00517">
    <property type="entry name" value="PolyA"/>
    <property type="match status" value="1"/>
</dbReference>
<proteinExistence type="predicted"/>
<gene>
    <name evidence="2" type="ORF">OLEA9_A061592</name>
</gene>
<dbReference type="InterPro" id="IPR002004">
    <property type="entry name" value="PABP_HYD_C"/>
</dbReference>
<organism evidence="2 3">
    <name type="scientific">Olea europaea subsp. europaea</name>
    <dbReference type="NCBI Taxonomy" id="158383"/>
    <lineage>
        <taxon>Eukaryota</taxon>
        <taxon>Viridiplantae</taxon>
        <taxon>Streptophyta</taxon>
        <taxon>Embryophyta</taxon>
        <taxon>Tracheophyta</taxon>
        <taxon>Spermatophyta</taxon>
        <taxon>Magnoliopsida</taxon>
        <taxon>eudicotyledons</taxon>
        <taxon>Gunneridae</taxon>
        <taxon>Pentapetalae</taxon>
        <taxon>asterids</taxon>
        <taxon>lamiids</taxon>
        <taxon>Lamiales</taxon>
        <taxon>Oleaceae</taxon>
        <taxon>Oleeae</taxon>
        <taxon>Olea</taxon>
    </lineage>
</organism>
<dbReference type="Pfam" id="PF00658">
    <property type="entry name" value="MLLE"/>
    <property type="match status" value="1"/>
</dbReference>
<dbReference type="InterPro" id="IPR036053">
    <property type="entry name" value="PABP-dom"/>
</dbReference>
<dbReference type="OrthoDB" id="1697319at2759"/>
<dbReference type="Proteomes" id="UP000594638">
    <property type="component" value="Unassembled WGS sequence"/>
</dbReference>
<reference evidence="2 3" key="1">
    <citation type="submission" date="2019-12" db="EMBL/GenBank/DDBJ databases">
        <authorList>
            <person name="Alioto T."/>
            <person name="Alioto T."/>
            <person name="Gomez Garrido J."/>
        </authorList>
    </citation>
    <scope>NUCLEOTIDE SEQUENCE [LARGE SCALE GENOMIC DNA]</scope>
</reference>
<dbReference type="PROSITE" id="PS51309">
    <property type="entry name" value="PABC"/>
    <property type="match status" value="1"/>
</dbReference>
<dbReference type="EMBL" id="CACTIH010001964">
    <property type="protein sequence ID" value="CAA2970181.1"/>
    <property type="molecule type" value="Genomic_DNA"/>
</dbReference>